<sequence>MMGLIYLTSKYDNLNRKLRRSDLIVKDEMNVESCLNLIKEDVLQALQTIRSNLKEEFHDILPSVPNFFNNFVLSDSKNIHKSGITDFIMKDIDVANLNKMTEKQLNEYFKKNYNIPTLTIQEEYAIVDSMYYYLWHTRKFYYACHDEKFSLEAKLNDLYDCIQYFKTKLDIISDQTLRGIV</sequence>
<dbReference type="GeneID" id="68120965"/>
<protein>
    <submittedName>
        <fullName evidence="1">Uncharacterized protein</fullName>
    </submittedName>
</protein>
<dbReference type="RefSeq" id="XP_044565249.1">
    <property type="nucleotide sequence ID" value="XM_044704415.1"/>
</dbReference>
<dbReference type="VEuPathDB" id="AmoebaDB:FDP41_013750"/>
<accession>A0A6A5BYS0</accession>
<proteinExistence type="predicted"/>
<comment type="caution">
    <text evidence="1">The sequence shown here is derived from an EMBL/GenBank/DDBJ whole genome shotgun (WGS) entry which is preliminary data.</text>
</comment>
<dbReference type="VEuPathDB" id="AmoebaDB:NF0132080"/>
<dbReference type="VEuPathDB" id="AmoebaDB:NfTy_026700"/>
<gene>
    <name evidence="1" type="ORF">FDP41_013750</name>
</gene>
<organism evidence="1 2">
    <name type="scientific">Naegleria fowleri</name>
    <name type="common">Brain eating amoeba</name>
    <dbReference type="NCBI Taxonomy" id="5763"/>
    <lineage>
        <taxon>Eukaryota</taxon>
        <taxon>Discoba</taxon>
        <taxon>Heterolobosea</taxon>
        <taxon>Tetramitia</taxon>
        <taxon>Eutetramitia</taxon>
        <taxon>Vahlkampfiidae</taxon>
        <taxon>Naegleria</taxon>
    </lineage>
</organism>
<keyword evidence="2" id="KW-1185">Reference proteome</keyword>
<evidence type="ECO:0000313" key="1">
    <source>
        <dbReference type="EMBL" id="KAF0980536.1"/>
    </source>
</evidence>
<reference evidence="1 2" key="1">
    <citation type="journal article" date="2019" name="Sci. Rep.">
        <title>Nanopore sequencing improves the draft genome of the human pathogenic amoeba Naegleria fowleri.</title>
        <authorList>
            <person name="Liechti N."/>
            <person name="Schurch N."/>
            <person name="Bruggmann R."/>
            <person name="Wittwer M."/>
        </authorList>
    </citation>
    <scope>NUCLEOTIDE SEQUENCE [LARGE SCALE GENOMIC DNA]</scope>
    <source>
        <strain evidence="1 2">ATCC 30894</strain>
    </source>
</reference>
<dbReference type="EMBL" id="VFQX01000019">
    <property type="protein sequence ID" value="KAF0980536.1"/>
    <property type="molecule type" value="Genomic_DNA"/>
</dbReference>
<dbReference type="Proteomes" id="UP000444721">
    <property type="component" value="Unassembled WGS sequence"/>
</dbReference>
<evidence type="ECO:0000313" key="2">
    <source>
        <dbReference type="Proteomes" id="UP000444721"/>
    </source>
</evidence>
<dbReference type="AlphaFoldDB" id="A0A6A5BYS0"/>
<name>A0A6A5BYS0_NAEFO</name>